<protein>
    <submittedName>
        <fullName evidence="2">DUF2778 domain-containing protein</fullName>
    </submittedName>
</protein>
<name>A0ABS3LZG0_9PROT</name>
<dbReference type="InterPro" id="IPR021225">
    <property type="entry name" value="Tlde1_dom"/>
</dbReference>
<evidence type="ECO:0000313" key="2">
    <source>
        <dbReference type="EMBL" id="MBO1361290.1"/>
    </source>
</evidence>
<comment type="caution">
    <text evidence="2">The sequence shown here is derived from an EMBL/GenBank/DDBJ whole genome shotgun (WGS) entry which is preliminary data.</text>
</comment>
<feature type="domain" description="Tlde1" evidence="1">
    <location>
        <begin position="30"/>
        <end position="153"/>
    </location>
</feature>
<dbReference type="Pfam" id="PF10908">
    <property type="entry name" value="Tlde1_dom"/>
    <property type="match status" value="1"/>
</dbReference>
<organism evidence="2 3">
    <name type="scientific">Acetobacter sacchari</name>
    <dbReference type="NCBI Taxonomy" id="2661687"/>
    <lineage>
        <taxon>Bacteria</taxon>
        <taxon>Pseudomonadati</taxon>
        <taxon>Pseudomonadota</taxon>
        <taxon>Alphaproteobacteria</taxon>
        <taxon>Acetobacterales</taxon>
        <taxon>Acetobacteraceae</taxon>
        <taxon>Acetobacter</taxon>
    </lineage>
</organism>
<dbReference type="Proteomes" id="UP000664771">
    <property type="component" value="Unassembled WGS sequence"/>
</dbReference>
<reference evidence="2 3" key="1">
    <citation type="submission" date="2021-03" db="EMBL/GenBank/DDBJ databases">
        <title>The complete genome sequence of Acetobacter sacchari TBRC 11175.</title>
        <authorList>
            <person name="Charoenyingcharoen P."/>
            <person name="Yukphan P."/>
        </authorList>
    </citation>
    <scope>NUCLEOTIDE SEQUENCE [LARGE SCALE GENOMIC DNA]</scope>
    <source>
        <strain evidence="2 3">TBRC 11175</strain>
    </source>
</reference>
<gene>
    <name evidence="2" type="ORF">J2D73_16000</name>
</gene>
<sequence>MADTGLPPPVCSFILNGRPLGTLICDGQSYAAFSGNGKGQDNPAMTNVPEIGAIPKGRYYIVDRPTGGRLGWLRDALHNIANSSDNTYWFALWADDKQIDDWTYIEGVKRGNFRLHPIGTTGRSDGCITLSNPATFTPLRERLLKSKEVTIPGTSVRYYGTVIVR</sequence>
<proteinExistence type="predicted"/>
<dbReference type="RefSeq" id="WP_207882857.1">
    <property type="nucleotide sequence ID" value="NZ_JAFVMF010000019.1"/>
</dbReference>
<evidence type="ECO:0000313" key="3">
    <source>
        <dbReference type="Proteomes" id="UP000664771"/>
    </source>
</evidence>
<dbReference type="EMBL" id="JAFVMF010000019">
    <property type="protein sequence ID" value="MBO1361290.1"/>
    <property type="molecule type" value="Genomic_DNA"/>
</dbReference>
<keyword evidence="3" id="KW-1185">Reference proteome</keyword>
<evidence type="ECO:0000259" key="1">
    <source>
        <dbReference type="Pfam" id="PF10908"/>
    </source>
</evidence>
<accession>A0ABS3LZG0</accession>